<feature type="region of interest" description="Disordered" evidence="1">
    <location>
        <begin position="191"/>
        <end position="228"/>
    </location>
</feature>
<keyword evidence="2" id="KW-1133">Transmembrane helix</keyword>
<name>A0A5A7N9B7_9PROT</name>
<keyword evidence="2" id="KW-0472">Membrane</keyword>
<keyword evidence="2" id="KW-0812">Transmembrane</keyword>
<gene>
    <name evidence="3" type="ORF">JCM17846_26250</name>
</gene>
<dbReference type="EMBL" id="BKCN01000015">
    <property type="protein sequence ID" value="GER04943.1"/>
    <property type="molecule type" value="Genomic_DNA"/>
</dbReference>
<feature type="transmembrane region" description="Helical" evidence="2">
    <location>
        <begin position="20"/>
        <end position="38"/>
    </location>
</feature>
<reference evidence="3 4" key="1">
    <citation type="submission" date="2019-09" db="EMBL/GenBank/DDBJ databases">
        <title>NBRP : Genome information of microbial organism related human and environment.</title>
        <authorList>
            <person name="Hattori M."/>
            <person name="Oshima K."/>
            <person name="Inaba H."/>
            <person name="Suda W."/>
            <person name="Sakamoto M."/>
            <person name="Iino T."/>
            <person name="Kitahara M."/>
            <person name="Oshida Y."/>
            <person name="Iida T."/>
            <person name="Kudo T."/>
            <person name="Itoh T."/>
            <person name="Ohkuma M."/>
        </authorList>
    </citation>
    <scope>NUCLEOTIDE SEQUENCE [LARGE SCALE GENOMIC DNA]</scope>
    <source>
        <strain evidence="3 4">Q-1</strain>
    </source>
</reference>
<keyword evidence="4" id="KW-1185">Reference proteome</keyword>
<dbReference type="InterPro" id="IPR010664">
    <property type="entry name" value="LipoPS_assembly_LptC-rel"/>
</dbReference>
<dbReference type="Pfam" id="PF06835">
    <property type="entry name" value="LptC"/>
    <property type="match status" value="1"/>
</dbReference>
<organism evidence="3 4">
    <name type="scientific">Iodidimonas nitroreducens</name>
    <dbReference type="NCBI Taxonomy" id="1236968"/>
    <lineage>
        <taxon>Bacteria</taxon>
        <taxon>Pseudomonadati</taxon>
        <taxon>Pseudomonadota</taxon>
        <taxon>Alphaproteobacteria</taxon>
        <taxon>Iodidimonadales</taxon>
        <taxon>Iodidimonadaceae</taxon>
        <taxon>Iodidimonas</taxon>
    </lineage>
</organism>
<dbReference type="AlphaFoldDB" id="A0A5A7N9B7"/>
<comment type="caution">
    <text evidence="3">The sequence shown here is derived from an EMBL/GenBank/DDBJ whole genome shotgun (WGS) entry which is preliminary data.</text>
</comment>
<evidence type="ECO:0008006" key="5">
    <source>
        <dbReference type="Google" id="ProtNLM"/>
    </source>
</evidence>
<evidence type="ECO:0000256" key="1">
    <source>
        <dbReference type="SAM" id="MobiDB-lite"/>
    </source>
</evidence>
<dbReference type="Proteomes" id="UP000324996">
    <property type="component" value="Unassembled WGS sequence"/>
</dbReference>
<evidence type="ECO:0000313" key="4">
    <source>
        <dbReference type="Proteomes" id="UP000324996"/>
    </source>
</evidence>
<sequence length="228" mass="25262">MRPYRPITAYDRYVRLMKPLLIFVAVLSAGLSFLWPLFVDEKSSFVFNRETMPRGDQEVRVVGATYRGTDEQNRLFFISAREAVQSSPDAPRVALQELRAQMTLEEGRTAEVVAESGIYDTASQSIEVPGLMHLETSDGYRLDSFGARLDLEKKIISSDRPVEGTGPLGSLRADSFTLDIDKRIMKLDGNMRMRTVPAARSGQSATDAPSSADPSSPAPSSPNRKDNR</sequence>
<evidence type="ECO:0000256" key="2">
    <source>
        <dbReference type="SAM" id="Phobius"/>
    </source>
</evidence>
<protein>
    <recommendedName>
        <fullName evidence="5">LPS export ABC transporter periplasmic protein LptC</fullName>
    </recommendedName>
</protein>
<accession>A0A5A7N9B7</accession>
<proteinExistence type="predicted"/>
<dbReference type="Gene3D" id="2.60.450.10">
    <property type="entry name" value="Lipopolysaccharide (LPS) transport protein A like domain"/>
    <property type="match status" value="1"/>
</dbReference>
<feature type="compositionally biased region" description="Low complexity" evidence="1">
    <location>
        <begin position="204"/>
        <end position="215"/>
    </location>
</feature>
<evidence type="ECO:0000313" key="3">
    <source>
        <dbReference type="EMBL" id="GER04943.1"/>
    </source>
</evidence>